<evidence type="ECO:0000313" key="4">
    <source>
        <dbReference type="Proteomes" id="UP000030762"/>
    </source>
</evidence>
<evidence type="ECO:0000256" key="1">
    <source>
        <dbReference type="SAM" id="Phobius"/>
    </source>
</evidence>
<dbReference type="PANTHER" id="PTHR20920:SF5">
    <property type="entry name" value="SMB DOMAIN-CONTAINING PROTEIN"/>
    <property type="match status" value="1"/>
</dbReference>
<keyword evidence="1" id="KW-0472">Membrane</keyword>
<organism evidence="3 4">
    <name type="scientific">Saprolegnia diclina (strain VS20)</name>
    <dbReference type="NCBI Taxonomy" id="1156394"/>
    <lineage>
        <taxon>Eukaryota</taxon>
        <taxon>Sar</taxon>
        <taxon>Stramenopiles</taxon>
        <taxon>Oomycota</taxon>
        <taxon>Saprolegniomycetes</taxon>
        <taxon>Saprolegniales</taxon>
        <taxon>Saprolegniaceae</taxon>
        <taxon>Saprolegnia</taxon>
    </lineage>
</organism>
<dbReference type="eggNOG" id="KOG3538">
    <property type="taxonomic scope" value="Eukaryota"/>
</dbReference>
<dbReference type="AlphaFoldDB" id="T0R519"/>
<dbReference type="InterPro" id="IPR000884">
    <property type="entry name" value="TSP1_rpt"/>
</dbReference>
<dbReference type="PROSITE" id="PS50092">
    <property type="entry name" value="TSP1"/>
    <property type="match status" value="6"/>
</dbReference>
<keyword evidence="1" id="KW-1133">Transmembrane helix</keyword>
<gene>
    <name evidence="3" type="ORF">SDRG_14986</name>
</gene>
<keyword evidence="2" id="KW-0732">Signal</keyword>
<dbReference type="VEuPathDB" id="FungiDB:SDRG_14986"/>
<proteinExistence type="predicted"/>
<dbReference type="InterPro" id="IPR039942">
    <property type="entry name" value="SBSPO"/>
</dbReference>
<keyword evidence="1" id="KW-0812">Transmembrane</keyword>
<dbReference type="InterPro" id="IPR036383">
    <property type="entry name" value="TSP1_rpt_sf"/>
</dbReference>
<dbReference type="InParanoid" id="T0R519"/>
<accession>T0R519</accession>
<reference evidence="3 4" key="1">
    <citation type="submission" date="2012-04" db="EMBL/GenBank/DDBJ databases">
        <title>The Genome Sequence of Saprolegnia declina VS20.</title>
        <authorList>
            <consortium name="The Broad Institute Genome Sequencing Platform"/>
            <person name="Russ C."/>
            <person name="Nusbaum C."/>
            <person name="Tyler B."/>
            <person name="van West P."/>
            <person name="Dieguez-Uribeondo J."/>
            <person name="de Bruijn I."/>
            <person name="Tripathy S."/>
            <person name="Jiang R."/>
            <person name="Young S.K."/>
            <person name="Zeng Q."/>
            <person name="Gargeya S."/>
            <person name="Fitzgerald M."/>
            <person name="Haas B."/>
            <person name="Abouelleil A."/>
            <person name="Alvarado L."/>
            <person name="Arachchi H.M."/>
            <person name="Berlin A."/>
            <person name="Chapman S.B."/>
            <person name="Goldberg J."/>
            <person name="Griggs A."/>
            <person name="Gujja S."/>
            <person name="Hansen M."/>
            <person name="Howarth C."/>
            <person name="Imamovic A."/>
            <person name="Larimer J."/>
            <person name="McCowen C."/>
            <person name="Montmayeur A."/>
            <person name="Murphy C."/>
            <person name="Neiman D."/>
            <person name="Pearson M."/>
            <person name="Priest M."/>
            <person name="Roberts A."/>
            <person name="Saif S."/>
            <person name="Shea T."/>
            <person name="Sisk P."/>
            <person name="Sykes S."/>
            <person name="Wortman J."/>
            <person name="Nusbaum C."/>
            <person name="Birren B."/>
        </authorList>
    </citation>
    <scope>NUCLEOTIDE SEQUENCE [LARGE SCALE GENOMIC DNA]</scope>
    <source>
        <strain evidence="3 4">VS20</strain>
    </source>
</reference>
<evidence type="ECO:0000313" key="3">
    <source>
        <dbReference type="EMBL" id="EQC27183.1"/>
    </source>
</evidence>
<name>T0R519_SAPDV</name>
<dbReference type="Gene3D" id="2.20.100.10">
    <property type="entry name" value="Thrombospondin type-1 (TSP1) repeat"/>
    <property type="match status" value="6"/>
</dbReference>
<dbReference type="SUPFAM" id="SSF82895">
    <property type="entry name" value="TSP-1 type 1 repeat"/>
    <property type="match status" value="5"/>
</dbReference>
<dbReference type="EMBL" id="JH767213">
    <property type="protein sequence ID" value="EQC27183.1"/>
    <property type="molecule type" value="Genomic_DNA"/>
</dbReference>
<sequence length="936" mass="100876">MRLSLSLATIALAHYASAAAYDPSQLRGISDPVLIAKLEGYMPPICSKLYGDEKHWSPWSNCSAECGTGEQVRYLNGIGQKNAVTNGCEIQQDKQECQGTLCPQDCLYSDFTEWSTCDATTGTQVRSRTETTPALNGGKDCPTLWGPSTETRDCDIDCDGNWEEWTECSGTSATQSRSFTVLQYPRNQGESCPPLQTQDCNPACGSVAWGPYSTCDSATGTYSRTRNVPVDANFVRLTVALRQNQCATVDTQACDLDCELGEWTPSGTCDATTGTQTFTREVLRKEVNCGKPCDSVAHDTVLTKSEPCTVDCKVGAWSDWVCNPATGESTRSRSIDVNPKNGGADCGDLQQTRDCRCTDDVCPEPCETGAWTQGTCSPESCTLISETTMLYPIRDASKACNLYRTEPCTLDAVTGPWSDWSVCDDTAHQTRTRDIVSAACNGGQGAGPTSETRSCQEICDHAHNPWAEWARCDQTTAKQTRSRAIVNPPSADQAPCSTSEERDCAVDCVMDNWGEWSECDECTGLQVHNRKVQIPMQNGGNQCPPTQENQACAVTCMASEWTPWSAPDDSCTCSRTRTEIAPAINGGTCQLTDTDPTCTQNCAVSDWSVPDACILSGTRAGTQRSTRTITTQQCNGGASCPDDLERYTDCDVDCVVSDWSEWSACDLKTQQQTRTRSVLQQSHNSGAECGTLVDYQGCGACADIVSDYTYSECDATTGLRTGTATYLYPPQNGLTCNLVVQDTCAVDCVLSDWSAGECNVQGELAGKVVSTRSILTLPLNGGRKCDDLSKHDTCVVDCMPGDTWGAWSDCGAQGFSRRTINIQYPAQNGGRNDECLVEEQKTCAVDCVIDPVSGEITQPSLNGGVTCQEYANANNIDGNYPDYSTTSSISFMTMLASNKSYALAAAASGGVGVMFLVGFFTTRQRRGYNSISGQAL</sequence>
<dbReference type="OMA" id="WEEDTPC"/>
<dbReference type="PANTHER" id="PTHR20920">
    <property type="entry name" value="RPE-SPONDIN"/>
    <property type="match status" value="1"/>
</dbReference>
<dbReference type="Proteomes" id="UP000030762">
    <property type="component" value="Unassembled WGS sequence"/>
</dbReference>
<evidence type="ECO:0008006" key="5">
    <source>
        <dbReference type="Google" id="ProtNLM"/>
    </source>
</evidence>
<dbReference type="SMART" id="SM00209">
    <property type="entry name" value="TSP1"/>
    <property type="match status" value="13"/>
</dbReference>
<feature type="signal peptide" evidence="2">
    <location>
        <begin position="1"/>
        <end position="18"/>
    </location>
</feature>
<feature type="transmembrane region" description="Helical" evidence="1">
    <location>
        <begin position="901"/>
        <end position="920"/>
    </location>
</feature>
<keyword evidence="4" id="KW-1185">Reference proteome</keyword>
<feature type="chain" id="PRO_5004583724" description="Spondin-like TSP1 domain-containing protein" evidence="2">
    <location>
        <begin position="19"/>
        <end position="936"/>
    </location>
</feature>
<protein>
    <recommendedName>
        <fullName evidence="5">Spondin-like TSP1 domain-containing protein</fullName>
    </recommendedName>
</protein>
<dbReference type="OrthoDB" id="347314at2759"/>
<dbReference type="GeneID" id="19955713"/>
<dbReference type="STRING" id="1156394.T0R519"/>
<dbReference type="RefSeq" id="XP_008619370.1">
    <property type="nucleotide sequence ID" value="XM_008621148.1"/>
</dbReference>
<evidence type="ECO:0000256" key="2">
    <source>
        <dbReference type="SAM" id="SignalP"/>
    </source>
</evidence>
<dbReference type="Pfam" id="PF00090">
    <property type="entry name" value="TSP_1"/>
    <property type="match status" value="3"/>
</dbReference>